<proteinExistence type="predicted"/>
<keyword evidence="1" id="KW-1133">Transmembrane helix</keyword>
<keyword evidence="3" id="KW-1185">Reference proteome</keyword>
<organism evidence="2 3">
    <name type="scientific">Metabacillus rhizolycopersici</name>
    <dbReference type="NCBI Taxonomy" id="2875709"/>
    <lineage>
        <taxon>Bacteria</taxon>
        <taxon>Bacillati</taxon>
        <taxon>Bacillota</taxon>
        <taxon>Bacilli</taxon>
        <taxon>Bacillales</taxon>
        <taxon>Bacillaceae</taxon>
        <taxon>Metabacillus</taxon>
    </lineage>
</organism>
<keyword evidence="1" id="KW-0812">Transmembrane</keyword>
<evidence type="ECO:0000313" key="2">
    <source>
        <dbReference type="EMBL" id="MBZ5752392.1"/>
    </source>
</evidence>
<name>A0ABS7UVQ6_9BACI</name>
<gene>
    <name evidence="2" type="ORF">K9V48_19580</name>
</gene>
<comment type="caution">
    <text evidence="2">The sequence shown here is derived from an EMBL/GenBank/DDBJ whole genome shotgun (WGS) entry which is preliminary data.</text>
</comment>
<evidence type="ECO:0000256" key="1">
    <source>
        <dbReference type="SAM" id="Phobius"/>
    </source>
</evidence>
<dbReference type="EMBL" id="JAIQUM010000054">
    <property type="protein sequence ID" value="MBZ5752392.1"/>
    <property type="molecule type" value="Genomic_DNA"/>
</dbReference>
<feature type="transmembrane region" description="Helical" evidence="1">
    <location>
        <begin position="182"/>
        <end position="205"/>
    </location>
</feature>
<dbReference type="Proteomes" id="UP001165287">
    <property type="component" value="Unassembled WGS sequence"/>
</dbReference>
<evidence type="ECO:0000313" key="3">
    <source>
        <dbReference type="Proteomes" id="UP001165287"/>
    </source>
</evidence>
<sequence>MHCIQCGQFNSGGNFCVKCGTRLQVDSFEQQAVAVSEAGQQPTYSKPATQNPHVEKAKTASKLYLSYFLQGMKTPTTLAQSVYGDQFVNGLITMIIYALSIPLMMYFGVRDFVDDFTEMVIQPAFFYLLFIGFVALITFAVVRMGRVQVSLKDVCARFGTFLIVPTSFLLMALILSLVQIELFILLLLFGFLGLFLVVPFTIYSFKKDVPNGLDGIYGTFLAYLAIIILLVTIGAIMINLIIGVIGSMFDFGFGFF</sequence>
<reference evidence="2" key="1">
    <citation type="submission" date="2024-05" db="EMBL/GenBank/DDBJ databases">
        <title>Metabacillus sp. nov., isolated from the rhizosphere soil of tomato plants.</title>
        <authorList>
            <person name="Ma R."/>
        </authorList>
    </citation>
    <scope>NUCLEOTIDE SEQUENCE</scope>
    <source>
        <strain evidence="2">DBTR6</strain>
    </source>
</reference>
<protein>
    <submittedName>
        <fullName evidence="2">Zinc ribbon domain-containing protein</fullName>
    </submittedName>
</protein>
<feature type="transmembrane region" description="Helical" evidence="1">
    <location>
        <begin position="120"/>
        <end position="142"/>
    </location>
</feature>
<keyword evidence="1" id="KW-0472">Membrane</keyword>
<feature type="transmembrane region" description="Helical" evidence="1">
    <location>
        <begin position="87"/>
        <end position="108"/>
    </location>
</feature>
<feature type="transmembrane region" description="Helical" evidence="1">
    <location>
        <begin position="217"/>
        <end position="249"/>
    </location>
</feature>
<dbReference type="RefSeq" id="WP_224140848.1">
    <property type="nucleotide sequence ID" value="NZ_JAIQUM010000054.1"/>
</dbReference>
<accession>A0ABS7UVQ6</accession>
<feature type="transmembrane region" description="Helical" evidence="1">
    <location>
        <begin position="154"/>
        <end position="176"/>
    </location>
</feature>